<name>A0A8K1FRM5_PYTOL</name>
<evidence type="ECO:0000313" key="2">
    <source>
        <dbReference type="Proteomes" id="UP000794436"/>
    </source>
</evidence>
<dbReference type="AlphaFoldDB" id="A0A8K1FRM5"/>
<organism evidence="1 2">
    <name type="scientific">Pythium oligandrum</name>
    <name type="common">Mycoparasitic fungus</name>
    <dbReference type="NCBI Taxonomy" id="41045"/>
    <lineage>
        <taxon>Eukaryota</taxon>
        <taxon>Sar</taxon>
        <taxon>Stramenopiles</taxon>
        <taxon>Oomycota</taxon>
        <taxon>Peronosporomycetes</taxon>
        <taxon>Pythiales</taxon>
        <taxon>Pythiaceae</taxon>
        <taxon>Pythium</taxon>
    </lineage>
</organism>
<comment type="caution">
    <text evidence="1">The sequence shown here is derived from an EMBL/GenBank/DDBJ whole genome shotgun (WGS) entry which is preliminary data.</text>
</comment>
<reference evidence="1" key="1">
    <citation type="submission" date="2019-03" db="EMBL/GenBank/DDBJ databases">
        <title>Long read genome sequence of the mycoparasitic Pythium oligandrum ATCC 38472 isolated from sugarbeet rhizosphere.</title>
        <authorList>
            <person name="Gaulin E."/>
        </authorList>
    </citation>
    <scope>NUCLEOTIDE SEQUENCE</scope>
    <source>
        <strain evidence="1">ATCC 38472_TT</strain>
    </source>
</reference>
<gene>
    <name evidence="1" type="ORF">Poli38472_001308</name>
</gene>
<dbReference type="Proteomes" id="UP000794436">
    <property type="component" value="Unassembled WGS sequence"/>
</dbReference>
<dbReference type="EMBL" id="SPLM01000001">
    <property type="protein sequence ID" value="TMW69152.1"/>
    <property type="molecule type" value="Genomic_DNA"/>
</dbReference>
<protein>
    <recommendedName>
        <fullName evidence="3">HSF-type DNA-binding domain-containing protein</fullName>
    </recommendedName>
</protein>
<accession>A0A8K1FRM5</accession>
<keyword evidence="2" id="KW-1185">Reference proteome</keyword>
<evidence type="ECO:0000313" key="1">
    <source>
        <dbReference type="EMBL" id="TMW69152.1"/>
    </source>
</evidence>
<evidence type="ECO:0008006" key="3">
    <source>
        <dbReference type="Google" id="ProtNLM"/>
    </source>
</evidence>
<sequence>MRGADAFQHHLYYVLDDAHEPRCLQWDPQSRSQFVWHGDNHGLIEYLQVKRGRFGVSLEASFRKKLLLLGFVVCGHRSDCHPGHECVVYRYTDENAFFRGMHGELETPQAMTITPDAAYTHDIAVVERFLATFPWCSLDDEELEELTTYLAQEDPLVLSPLGDVPLTTLPPMSPCSSPEMQGIGADLGDLCF</sequence>
<proteinExistence type="predicted"/>